<dbReference type="PROSITE" id="PS50949">
    <property type="entry name" value="HTH_GNTR"/>
    <property type="match status" value="1"/>
</dbReference>
<evidence type="ECO:0000256" key="3">
    <source>
        <dbReference type="ARBA" id="ARBA00023163"/>
    </source>
</evidence>
<keyword evidence="1" id="KW-0805">Transcription regulation</keyword>
<feature type="domain" description="HTH gntR-type" evidence="4">
    <location>
        <begin position="18"/>
        <end position="86"/>
    </location>
</feature>
<dbReference type="Gene3D" id="1.10.10.10">
    <property type="entry name" value="Winged helix-like DNA-binding domain superfamily/Winged helix DNA-binding domain"/>
    <property type="match status" value="1"/>
</dbReference>
<dbReference type="GO" id="GO:0003700">
    <property type="term" value="F:DNA-binding transcription factor activity"/>
    <property type="evidence" value="ECO:0007669"/>
    <property type="project" value="InterPro"/>
</dbReference>
<dbReference type="AlphaFoldDB" id="A0A972GUV0"/>
<keyword evidence="6" id="KW-1185">Reference proteome</keyword>
<dbReference type="Proteomes" id="UP000641588">
    <property type="component" value="Unassembled WGS sequence"/>
</dbReference>
<evidence type="ECO:0000256" key="1">
    <source>
        <dbReference type="ARBA" id="ARBA00023015"/>
    </source>
</evidence>
<dbReference type="InterPro" id="IPR000524">
    <property type="entry name" value="Tscrpt_reg_HTH_GntR"/>
</dbReference>
<dbReference type="SMART" id="SM00345">
    <property type="entry name" value="HTH_GNTR"/>
    <property type="match status" value="1"/>
</dbReference>
<name>A0A972GUV0_9BACL</name>
<dbReference type="PANTHER" id="PTHR43537">
    <property type="entry name" value="TRANSCRIPTIONAL REGULATOR, GNTR FAMILY"/>
    <property type="match status" value="1"/>
</dbReference>
<dbReference type="PANTHER" id="PTHR43537:SF43">
    <property type="entry name" value="GNTR-FAMILY TRANSCRIPTIONAL REGULATOR"/>
    <property type="match status" value="1"/>
</dbReference>
<dbReference type="Pfam" id="PF07729">
    <property type="entry name" value="FCD"/>
    <property type="match status" value="1"/>
</dbReference>
<dbReference type="PRINTS" id="PR00035">
    <property type="entry name" value="HTHGNTR"/>
</dbReference>
<dbReference type="Gene3D" id="1.20.120.530">
    <property type="entry name" value="GntR ligand-binding domain-like"/>
    <property type="match status" value="1"/>
</dbReference>
<dbReference type="GO" id="GO:0003677">
    <property type="term" value="F:DNA binding"/>
    <property type="evidence" value="ECO:0007669"/>
    <property type="project" value="UniProtKB-KW"/>
</dbReference>
<reference evidence="5" key="1">
    <citation type="submission" date="2019-10" db="EMBL/GenBank/DDBJ databases">
        <title>Description of Paenibacillus glebae sp. nov.</title>
        <authorList>
            <person name="Carlier A."/>
            <person name="Qi S."/>
        </authorList>
    </citation>
    <scope>NUCLEOTIDE SEQUENCE</scope>
    <source>
        <strain evidence="5">LMG 31456</strain>
    </source>
</reference>
<dbReference type="InterPro" id="IPR011711">
    <property type="entry name" value="GntR_C"/>
</dbReference>
<comment type="caution">
    <text evidence="5">The sequence shown here is derived from an EMBL/GenBank/DDBJ whole genome shotgun (WGS) entry which is preliminary data.</text>
</comment>
<proteinExistence type="predicted"/>
<dbReference type="EMBL" id="WHOD01000109">
    <property type="protein sequence ID" value="NOU97301.1"/>
    <property type="molecule type" value="Genomic_DNA"/>
</dbReference>
<evidence type="ECO:0000313" key="5">
    <source>
        <dbReference type="EMBL" id="NOU97301.1"/>
    </source>
</evidence>
<accession>A0A972GUV0</accession>
<organism evidence="5 6">
    <name type="scientific">Paenibacillus foliorum</name>
    <dbReference type="NCBI Taxonomy" id="2654974"/>
    <lineage>
        <taxon>Bacteria</taxon>
        <taxon>Bacillati</taxon>
        <taxon>Bacillota</taxon>
        <taxon>Bacilli</taxon>
        <taxon>Bacillales</taxon>
        <taxon>Paenibacillaceae</taxon>
        <taxon>Paenibacillus</taxon>
    </lineage>
</organism>
<evidence type="ECO:0000259" key="4">
    <source>
        <dbReference type="PROSITE" id="PS50949"/>
    </source>
</evidence>
<sequence length="238" mass="26976">MNVEVNNKQLKMKTVKRQTMSKQVVDQIIELLTSRQLNPGDKLPTESELTDLLFVSRPVLREALSSLETMGIIQRKTREGTYFANKIGSKPFSIMLALSAGDIPSVMEARMALELGLVTMAAEKITDNQLAALEALLQTMSSSKEDYLDIDREFHRTIAYSANNPILEGSIDPLLSMFDETLNQIALTDRDHAVTLQEHQNIFEALKKREPIAAYTSMYIHLNHVREKVMKKLNENRI</sequence>
<dbReference type="InterPro" id="IPR036388">
    <property type="entry name" value="WH-like_DNA-bd_sf"/>
</dbReference>
<dbReference type="SUPFAM" id="SSF46785">
    <property type="entry name" value="Winged helix' DNA-binding domain"/>
    <property type="match status" value="1"/>
</dbReference>
<evidence type="ECO:0000256" key="2">
    <source>
        <dbReference type="ARBA" id="ARBA00023125"/>
    </source>
</evidence>
<protein>
    <submittedName>
        <fullName evidence="5">FCD domain-containing protein</fullName>
    </submittedName>
</protein>
<evidence type="ECO:0000313" key="6">
    <source>
        <dbReference type="Proteomes" id="UP000641588"/>
    </source>
</evidence>
<gene>
    <name evidence="5" type="ORF">GC093_29330</name>
</gene>
<dbReference type="CDD" id="cd07377">
    <property type="entry name" value="WHTH_GntR"/>
    <property type="match status" value="1"/>
</dbReference>
<keyword evidence="2" id="KW-0238">DNA-binding</keyword>
<dbReference type="InterPro" id="IPR008920">
    <property type="entry name" value="TF_FadR/GntR_C"/>
</dbReference>
<keyword evidence="3" id="KW-0804">Transcription</keyword>
<dbReference type="InterPro" id="IPR036390">
    <property type="entry name" value="WH_DNA-bd_sf"/>
</dbReference>
<dbReference type="SUPFAM" id="SSF48008">
    <property type="entry name" value="GntR ligand-binding domain-like"/>
    <property type="match status" value="1"/>
</dbReference>
<dbReference type="Pfam" id="PF00392">
    <property type="entry name" value="GntR"/>
    <property type="match status" value="1"/>
</dbReference>
<dbReference type="SMART" id="SM00895">
    <property type="entry name" value="FCD"/>
    <property type="match status" value="1"/>
</dbReference>